<name>A0A2V1DZU5_9PLEO</name>
<sequence length="161" mass="18516">MTKVLLRHEISFAITNNPKAKIDPYGFHFYTMKQRFANIERERAIKLEIISYAKARHCNEYPGSEFDVLIFDNDEPSKPTKPKKAVSWAALIVYIELPGRQNRWIMLRKAQFESWHSDPDEQALIALYNELRGNLSSEKPKGCLKSVRGISSGDTGLKTMI</sequence>
<reference evidence="1 2" key="1">
    <citation type="journal article" date="2018" name="Sci. Rep.">
        <title>Comparative genomics provides insights into the lifestyle and reveals functional heterogeneity of dark septate endophytic fungi.</title>
        <authorList>
            <person name="Knapp D.G."/>
            <person name="Nemeth J.B."/>
            <person name="Barry K."/>
            <person name="Hainaut M."/>
            <person name="Henrissat B."/>
            <person name="Johnson J."/>
            <person name="Kuo A."/>
            <person name="Lim J.H.P."/>
            <person name="Lipzen A."/>
            <person name="Nolan M."/>
            <person name="Ohm R.A."/>
            <person name="Tamas L."/>
            <person name="Grigoriev I.V."/>
            <person name="Spatafora J.W."/>
            <person name="Nagy L.G."/>
            <person name="Kovacs G.M."/>
        </authorList>
    </citation>
    <scope>NUCLEOTIDE SEQUENCE [LARGE SCALE GENOMIC DNA]</scope>
    <source>
        <strain evidence="1 2">DSE2036</strain>
    </source>
</reference>
<dbReference type="EMBL" id="KZ805327">
    <property type="protein sequence ID" value="PVI03828.1"/>
    <property type="molecule type" value="Genomic_DNA"/>
</dbReference>
<dbReference type="AlphaFoldDB" id="A0A2V1DZU5"/>
<organism evidence="1 2">
    <name type="scientific">Periconia macrospinosa</name>
    <dbReference type="NCBI Taxonomy" id="97972"/>
    <lineage>
        <taxon>Eukaryota</taxon>
        <taxon>Fungi</taxon>
        <taxon>Dikarya</taxon>
        <taxon>Ascomycota</taxon>
        <taxon>Pezizomycotina</taxon>
        <taxon>Dothideomycetes</taxon>
        <taxon>Pleosporomycetidae</taxon>
        <taxon>Pleosporales</taxon>
        <taxon>Massarineae</taxon>
        <taxon>Periconiaceae</taxon>
        <taxon>Periconia</taxon>
    </lineage>
</organism>
<evidence type="ECO:0000313" key="2">
    <source>
        <dbReference type="Proteomes" id="UP000244855"/>
    </source>
</evidence>
<protein>
    <submittedName>
        <fullName evidence="1">Uncharacterized protein</fullName>
    </submittedName>
</protein>
<accession>A0A2V1DZU5</accession>
<evidence type="ECO:0000313" key="1">
    <source>
        <dbReference type="EMBL" id="PVI03828.1"/>
    </source>
</evidence>
<proteinExistence type="predicted"/>
<gene>
    <name evidence="1" type="ORF">DM02DRAFT_625530</name>
</gene>
<dbReference type="Proteomes" id="UP000244855">
    <property type="component" value="Unassembled WGS sequence"/>
</dbReference>
<keyword evidence="2" id="KW-1185">Reference proteome</keyword>